<dbReference type="InterPro" id="IPR011014">
    <property type="entry name" value="MscS_channel_TM-2"/>
</dbReference>
<dbReference type="STRING" id="630515.SAMN04489812_4375"/>
<dbReference type="RefSeq" id="WP_091527496.1">
    <property type="nucleotide sequence ID" value="NZ_LT629772.1"/>
</dbReference>
<feature type="compositionally biased region" description="Polar residues" evidence="7">
    <location>
        <begin position="207"/>
        <end position="218"/>
    </location>
</feature>
<dbReference type="GO" id="GO:0005886">
    <property type="term" value="C:plasma membrane"/>
    <property type="evidence" value="ECO:0007669"/>
    <property type="project" value="UniProtKB-SubCell"/>
</dbReference>
<feature type="domain" description="Mechanosensitive ion channel transmembrane helices 2/3" evidence="10">
    <location>
        <begin position="91"/>
        <end position="130"/>
    </location>
</feature>
<dbReference type="SUPFAM" id="SSF50182">
    <property type="entry name" value="Sm-like ribonucleoproteins"/>
    <property type="match status" value="1"/>
</dbReference>
<dbReference type="Proteomes" id="UP000199103">
    <property type="component" value="Chromosome I"/>
</dbReference>
<dbReference type="Gene3D" id="1.10.287.1260">
    <property type="match status" value="1"/>
</dbReference>
<dbReference type="Gene3D" id="2.30.30.60">
    <property type="match status" value="1"/>
</dbReference>
<dbReference type="PANTHER" id="PTHR30460:SF0">
    <property type="entry name" value="MODERATE CONDUCTANCE MECHANOSENSITIVE CHANNEL YBIO"/>
    <property type="match status" value="1"/>
</dbReference>
<dbReference type="InterPro" id="IPR045276">
    <property type="entry name" value="YbiO_bact"/>
</dbReference>
<feature type="region of interest" description="Disordered" evidence="7">
    <location>
        <begin position="194"/>
        <end position="218"/>
    </location>
</feature>
<dbReference type="InterPro" id="IPR049142">
    <property type="entry name" value="MS_channel_1st"/>
</dbReference>
<comment type="similarity">
    <text evidence="2">Belongs to the MscS (TC 1.A.23) family.</text>
</comment>
<evidence type="ECO:0000256" key="5">
    <source>
        <dbReference type="ARBA" id="ARBA00022989"/>
    </source>
</evidence>
<feature type="domain" description="Mechanosensitive ion channel MscS" evidence="9">
    <location>
        <begin position="131"/>
        <end position="195"/>
    </location>
</feature>
<protein>
    <submittedName>
        <fullName evidence="11">Small conductance mechanosensitive channel</fullName>
    </submittedName>
</protein>
<name>A0A1H1Y3J3_9ACTN</name>
<keyword evidence="3" id="KW-1003">Cell membrane</keyword>
<evidence type="ECO:0000259" key="10">
    <source>
        <dbReference type="Pfam" id="PF21088"/>
    </source>
</evidence>
<sequence length="218" mass="24033">MLENFFESMWFVPVKIALILIVAGIVRFIAVRMIDKAVRMMVTRQSHERRPVVPRKVTDNRAARLVARATSMDKRREQRIGALGSLGRSTVTIILLVIVVLMILQELHFNIAALLAGTSIVGIAVAFGVQTILRDIISGIFILFEDQLGMGDYVQVGDIDGVVEEIGLRVTQLRDDSGTIWYFRNGDIAKVANYSQGSGNGRPTPITPATPSETPEGR</sequence>
<evidence type="ECO:0000256" key="1">
    <source>
        <dbReference type="ARBA" id="ARBA00004651"/>
    </source>
</evidence>
<feature type="transmembrane region" description="Helical" evidence="8">
    <location>
        <begin position="12"/>
        <end position="31"/>
    </location>
</feature>
<evidence type="ECO:0000256" key="2">
    <source>
        <dbReference type="ARBA" id="ARBA00008017"/>
    </source>
</evidence>
<dbReference type="GO" id="GO:0008381">
    <property type="term" value="F:mechanosensitive monoatomic ion channel activity"/>
    <property type="evidence" value="ECO:0007669"/>
    <property type="project" value="InterPro"/>
</dbReference>
<accession>A0A1H1Y3J3</accession>
<organism evidence="11 12">
    <name type="scientific">Microlunatus soli</name>
    <dbReference type="NCBI Taxonomy" id="630515"/>
    <lineage>
        <taxon>Bacteria</taxon>
        <taxon>Bacillati</taxon>
        <taxon>Actinomycetota</taxon>
        <taxon>Actinomycetes</taxon>
        <taxon>Propionibacteriales</taxon>
        <taxon>Propionibacteriaceae</taxon>
        <taxon>Microlunatus</taxon>
    </lineage>
</organism>
<gene>
    <name evidence="11" type="ORF">SAMN04489812_4375</name>
</gene>
<evidence type="ECO:0000259" key="9">
    <source>
        <dbReference type="Pfam" id="PF00924"/>
    </source>
</evidence>
<evidence type="ECO:0000256" key="4">
    <source>
        <dbReference type="ARBA" id="ARBA00022692"/>
    </source>
</evidence>
<feature type="transmembrane region" description="Helical" evidence="8">
    <location>
        <begin position="111"/>
        <end position="133"/>
    </location>
</feature>
<dbReference type="AlphaFoldDB" id="A0A1H1Y3J3"/>
<dbReference type="OrthoDB" id="4638917at2"/>
<dbReference type="Pfam" id="PF21088">
    <property type="entry name" value="MS_channel_1st"/>
    <property type="match status" value="1"/>
</dbReference>
<feature type="transmembrane region" description="Helical" evidence="8">
    <location>
        <begin position="80"/>
        <end position="105"/>
    </location>
</feature>
<evidence type="ECO:0000256" key="3">
    <source>
        <dbReference type="ARBA" id="ARBA00022475"/>
    </source>
</evidence>
<evidence type="ECO:0000313" key="11">
    <source>
        <dbReference type="EMBL" id="SDT15975.1"/>
    </source>
</evidence>
<dbReference type="InterPro" id="IPR023408">
    <property type="entry name" value="MscS_beta-dom_sf"/>
</dbReference>
<reference evidence="11 12" key="1">
    <citation type="submission" date="2016-10" db="EMBL/GenBank/DDBJ databases">
        <authorList>
            <person name="de Groot N.N."/>
        </authorList>
    </citation>
    <scope>NUCLEOTIDE SEQUENCE [LARGE SCALE GENOMIC DNA]</scope>
    <source>
        <strain evidence="11 12">DSM 21800</strain>
    </source>
</reference>
<dbReference type="FunFam" id="2.30.30.60:FF:000001">
    <property type="entry name" value="MscS Mechanosensitive ion channel"/>
    <property type="match status" value="1"/>
</dbReference>
<evidence type="ECO:0000313" key="12">
    <source>
        <dbReference type="Proteomes" id="UP000199103"/>
    </source>
</evidence>
<keyword evidence="4 8" id="KW-0812">Transmembrane</keyword>
<dbReference type="Pfam" id="PF00924">
    <property type="entry name" value="MS_channel_2nd"/>
    <property type="match status" value="1"/>
</dbReference>
<comment type="subcellular location">
    <subcellularLocation>
        <location evidence="1">Cell membrane</location>
        <topology evidence="1">Multi-pass membrane protein</topology>
    </subcellularLocation>
</comment>
<dbReference type="InterPro" id="IPR006685">
    <property type="entry name" value="MscS_channel_2nd"/>
</dbReference>
<dbReference type="SUPFAM" id="SSF82861">
    <property type="entry name" value="Mechanosensitive channel protein MscS (YggB), transmembrane region"/>
    <property type="match status" value="1"/>
</dbReference>
<dbReference type="PANTHER" id="PTHR30460">
    <property type="entry name" value="MODERATE CONDUCTANCE MECHANOSENSITIVE CHANNEL YBIO"/>
    <property type="match status" value="1"/>
</dbReference>
<evidence type="ECO:0000256" key="6">
    <source>
        <dbReference type="ARBA" id="ARBA00023136"/>
    </source>
</evidence>
<keyword evidence="5 8" id="KW-1133">Transmembrane helix</keyword>
<dbReference type="EMBL" id="LT629772">
    <property type="protein sequence ID" value="SDT15975.1"/>
    <property type="molecule type" value="Genomic_DNA"/>
</dbReference>
<dbReference type="InterPro" id="IPR010920">
    <property type="entry name" value="LSM_dom_sf"/>
</dbReference>
<keyword evidence="12" id="KW-1185">Reference proteome</keyword>
<evidence type="ECO:0000256" key="7">
    <source>
        <dbReference type="SAM" id="MobiDB-lite"/>
    </source>
</evidence>
<evidence type="ECO:0000256" key="8">
    <source>
        <dbReference type="SAM" id="Phobius"/>
    </source>
</evidence>
<keyword evidence="6 8" id="KW-0472">Membrane</keyword>
<proteinExistence type="inferred from homology"/>